<dbReference type="InterPro" id="IPR040632">
    <property type="entry name" value="Sulfotransfer_4"/>
</dbReference>
<reference evidence="1 2" key="1">
    <citation type="submission" date="2021-04" db="EMBL/GenBank/DDBJ databases">
        <authorList>
            <person name="Bliznina A."/>
        </authorList>
    </citation>
    <scope>NUCLEOTIDE SEQUENCE [LARGE SCALE GENOMIC DNA]</scope>
</reference>
<keyword evidence="2" id="KW-1185">Reference proteome</keyword>
<protein>
    <submittedName>
        <fullName evidence="1">Oidioi.mRNA.OKI2018_I69.XSR.g13932.t1.cds</fullName>
    </submittedName>
</protein>
<dbReference type="EMBL" id="OU015569">
    <property type="protein sequence ID" value="CAG5094879.1"/>
    <property type="molecule type" value="Genomic_DNA"/>
</dbReference>
<organism evidence="1 2">
    <name type="scientific">Oikopleura dioica</name>
    <name type="common">Tunicate</name>
    <dbReference type="NCBI Taxonomy" id="34765"/>
    <lineage>
        <taxon>Eukaryota</taxon>
        <taxon>Metazoa</taxon>
        <taxon>Chordata</taxon>
        <taxon>Tunicata</taxon>
        <taxon>Appendicularia</taxon>
        <taxon>Copelata</taxon>
        <taxon>Oikopleuridae</taxon>
        <taxon>Oikopleura</taxon>
    </lineage>
</organism>
<gene>
    <name evidence="1" type="ORF">OKIOD_LOCUS5490</name>
</gene>
<sequence>MEIICAGYPKTSTKSCTSCLRTLGYKVADITETMEFLSDVWFEYINGRCSIRKVIDEYKKHGFQANQDFPGHAYWEELFHASPNAKVILTYVMKKKLLRNCNVALYPADWHVFTWQKQNELVIPYWEAMEDVYEAHIRRVKEIVPEKRLLVWNIKDGWEPLCKFLDKPVPDSPIPHLNKSAKHNSFIDNLIMESPVGKEMISHWKWCL</sequence>
<dbReference type="SUPFAM" id="SSF52540">
    <property type="entry name" value="P-loop containing nucleoside triphosphate hydrolases"/>
    <property type="match status" value="1"/>
</dbReference>
<evidence type="ECO:0000313" key="2">
    <source>
        <dbReference type="Proteomes" id="UP001158576"/>
    </source>
</evidence>
<accession>A0ABN7SD47</accession>
<dbReference type="PANTHER" id="PTHR36978:SF4">
    <property type="entry name" value="P-LOOP CONTAINING NUCLEOSIDE TRIPHOSPHATE HYDROLASE PROTEIN"/>
    <property type="match status" value="1"/>
</dbReference>
<proteinExistence type="predicted"/>
<dbReference type="PANTHER" id="PTHR36978">
    <property type="entry name" value="P-LOOP CONTAINING NUCLEOTIDE TRIPHOSPHATE HYDROLASE"/>
    <property type="match status" value="1"/>
</dbReference>
<evidence type="ECO:0000313" key="1">
    <source>
        <dbReference type="EMBL" id="CAG5094879.1"/>
    </source>
</evidence>
<dbReference type="Proteomes" id="UP001158576">
    <property type="component" value="Chromosome XSR"/>
</dbReference>
<dbReference type="Gene3D" id="3.40.50.300">
    <property type="entry name" value="P-loop containing nucleotide triphosphate hydrolases"/>
    <property type="match status" value="1"/>
</dbReference>
<dbReference type="InterPro" id="IPR027417">
    <property type="entry name" value="P-loop_NTPase"/>
</dbReference>
<dbReference type="Pfam" id="PF17784">
    <property type="entry name" value="Sulfotransfer_4"/>
    <property type="match status" value="1"/>
</dbReference>
<name>A0ABN7SD47_OIKDI</name>